<evidence type="ECO:0000313" key="3">
    <source>
        <dbReference type="Proteomes" id="UP000011513"/>
    </source>
</evidence>
<accession>M0DLJ7</accession>
<dbReference type="InterPro" id="IPR011066">
    <property type="entry name" value="MscS_channel_C_sf"/>
</dbReference>
<feature type="compositionally biased region" description="Basic and acidic residues" evidence="1">
    <location>
        <begin position="16"/>
        <end position="33"/>
    </location>
</feature>
<dbReference type="EMBL" id="AOIV01000003">
    <property type="protein sequence ID" value="ELZ34999.1"/>
    <property type="molecule type" value="Genomic_DNA"/>
</dbReference>
<dbReference type="RefSeq" id="WP_008383257.1">
    <property type="nucleotide sequence ID" value="NZ_AOIV01000003.1"/>
</dbReference>
<dbReference type="InParanoid" id="M0DLJ7"/>
<proteinExistence type="predicted"/>
<feature type="compositionally biased region" description="Polar residues" evidence="1">
    <location>
        <begin position="40"/>
        <end position="56"/>
    </location>
</feature>
<dbReference type="SUPFAM" id="SSF82689">
    <property type="entry name" value="Mechanosensitive channel protein MscS (YggB), C-terminal domain"/>
    <property type="match status" value="1"/>
</dbReference>
<gene>
    <name evidence="2" type="ORF">C474_01522</name>
</gene>
<dbReference type="Proteomes" id="UP000011513">
    <property type="component" value="Unassembled WGS sequence"/>
</dbReference>
<feature type="region of interest" description="Disordered" evidence="1">
    <location>
        <begin position="16"/>
        <end position="56"/>
    </location>
</feature>
<evidence type="ECO:0000256" key="1">
    <source>
        <dbReference type="SAM" id="MobiDB-lite"/>
    </source>
</evidence>
<protein>
    <submittedName>
        <fullName evidence="2">Mechanosensitive ion channel protein MscS</fullName>
    </submittedName>
</protein>
<name>M0DLJ7_HALPD</name>
<dbReference type="OrthoDB" id="31543at2157"/>
<dbReference type="AlphaFoldDB" id="M0DLJ7"/>
<keyword evidence="3" id="KW-1185">Reference proteome</keyword>
<comment type="caution">
    <text evidence="2">The sequence shown here is derived from an EMBL/GenBank/DDBJ whole genome shotgun (WGS) entry which is preliminary data.</text>
</comment>
<evidence type="ECO:0000313" key="2">
    <source>
        <dbReference type="EMBL" id="ELZ34999.1"/>
    </source>
</evidence>
<dbReference type="GO" id="GO:0016020">
    <property type="term" value="C:membrane"/>
    <property type="evidence" value="ECO:0007669"/>
    <property type="project" value="InterPro"/>
</dbReference>
<organism evidence="2 3">
    <name type="scientific">Halogeometricum pallidum JCM 14848</name>
    <dbReference type="NCBI Taxonomy" id="1227487"/>
    <lineage>
        <taxon>Archaea</taxon>
        <taxon>Methanobacteriati</taxon>
        <taxon>Methanobacteriota</taxon>
        <taxon>Stenosarchaea group</taxon>
        <taxon>Halobacteria</taxon>
        <taxon>Halobacteriales</taxon>
        <taxon>Haloferacaceae</taxon>
        <taxon>Halogeometricum</taxon>
    </lineage>
</organism>
<sequence length="56" mass="6039">MTSAVVRAMRNAFDREGINIPHPQRELHGREEAGGFGVRQTGNVVRETSSVSTGDG</sequence>
<reference evidence="2 3" key="1">
    <citation type="journal article" date="2014" name="PLoS Genet.">
        <title>Phylogenetically driven sequencing of extremely halophilic archaea reveals strategies for static and dynamic osmo-response.</title>
        <authorList>
            <person name="Becker E.A."/>
            <person name="Seitzer P.M."/>
            <person name="Tritt A."/>
            <person name="Larsen D."/>
            <person name="Krusor M."/>
            <person name="Yao A.I."/>
            <person name="Wu D."/>
            <person name="Madern D."/>
            <person name="Eisen J.A."/>
            <person name="Darling A.E."/>
            <person name="Facciotti M.T."/>
        </authorList>
    </citation>
    <scope>NUCLEOTIDE SEQUENCE [LARGE SCALE GENOMIC DNA]</scope>
    <source>
        <strain evidence="2 3">JCM 14848</strain>
    </source>
</reference>